<reference evidence="11" key="1">
    <citation type="submission" date="2017-03" db="EMBL/GenBank/DDBJ databases">
        <title>Novel pathways for hydrocarbon cycling and metabolic interdependencies in hydrothermal sediment communities.</title>
        <authorList>
            <person name="Dombrowski N."/>
            <person name="Seitz K."/>
            <person name="Teske A."/>
            <person name="Baker B."/>
        </authorList>
    </citation>
    <scope>NUCLEOTIDE SEQUENCE [LARGE SCALE GENOMIC DNA]</scope>
</reference>
<feature type="transmembrane region" description="Helical" evidence="7">
    <location>
        <begin position="21"/>
        <end position="43"/>
    </location>
</feature>
<dbReference type="Pfam" id="PF12704">
    <property type="entry name" value="MacB_PCD"/>
    <property type="match status" value="1"/>
</dbReference>
<evidence type="ECO:0000259" key="8">
    <source>
        <dbReference type="Pfam" id="PF02687"/>
    </source>
</evidence>
<comment type="subcellular location">
    <subcellularLocation>
        <location evidence="1">Cell membrane</location>
        <topology evidence="1">Multi-pass membrane protein</topology>
    </subcellularLocation>
</comment>
<dbReference type="STRING" id="1968527.B5M47_01085"/>
<feature type="transmembrane region" description="Helical" evidence="7">
    <location>
        <begin position="268"/>
        <end position="294"/>
    </location>
</feature>
<dbReference type="GO" id="GO:0022857">
    <property type="term" value="F:transmembrane transporter activity"/>
    <property type="evidence" value="ECO:0007669"/>
    <property type="project" value="TreeGrafter"/>
</dbReference>
<keyword evidence="3 7" id="KW-0812">Transmembrane</keyword>
<dbReference type="InterPro" id="IPR025857">
    <property type="entry name" value="MacB_PCD"/>
</dbReference>
<dbReference type="AlphaFoldDB" id="A0A1W9NZ51"/>
<feature type="transmembrane region" description="Helical" evidence="7">
    <location>
        <begin position="314"/>
        <end position="339"/>
    </location>
</feature>
<dbReference type="Proteomes" id="UP000192520">
    <property type="component" value="Unassembled WGS sequence"/>
</dbReference>
<feature type="domain" description="ABC3 transporter permease C-terminal" evidence="8">
    <location>
        <begin position="273"/>
        <end position="396"/>
    </location>
</feature>
<evidence type="ECO:0000256" key="7">
    <source>
        <dbReference type="SAM" id="Phobius"/>
    </source>
</evidence>
<dbReference type="GO" id="GO:0005886">
    <property type="term" value="C:plasma membrane"/>
    <property type="evidence" value="ECO:0007669"/>
    <property type="project" value="UniProtKB-SubCell"/>
</dbReference>
<keyword evidence="5 7" id="KW-0472">Membrane</keyword>
<organism evidence="10 11">
    <name type="scientific">candidate division CPR3 bacterium 4484_211</name>
    <dbReference type="NCBI Taxonomy" id="1968527"/>
    <lineage>
        <taxon>Bacteria</taxon>
        <taxon>Bacteria division CPR3</taxon>
    </lineage>
</organism>
<evidence type="ECO:0000256" key="5">
    <source>
        <dbReference type="ARBA" id="ARBA00023136"/>
    </source>
</evidence>
<evidence type="ECO:0000256" key="1">
    <source>
        <dbReference type="ARBA" id="ARBA00004651"/>
    </source>
</evidence>
<evidence type="ECO:0000256" key="4">
    <source>
        <dbReference type="ARBA" id="ARBA00022989"/>
    </source>
</evidence>
<evidence type="ECO:0008006" key="12">
    <source>
        <dbReference type="Google" id="ProtNLM"/>
    </source>
</evidence>
<keyword evidence="4 7" id="KW-1133">Transmembrane helix</keyword>
<dbReference type="InterPro" id="IPR050250">
    <property type="entry name" value="Macrolide_Exporter_MacB"/>
</dbReference>
<evidence type="ECO:0000256" key="2">
    <source>
        <dbReference type="ARBA" id="ARBA00022475"/>
    </source>
</evidence>
<comment type="caution">
    <text evidence="10">The sequence shown here is derived from an EMBL/GenBank/DDBJ whole genome shotgun (WGS) entry which is preliminary data.</text>
</comment>
<dbReference type="Pfam" id="PF02687">
    <property type="entry name" value="FtsX"/>
    <property type="match status" value="1"/>
</dbReference>
<dbReference type="PANTHER" id="PTHR30572">
    <property type="entry name" value="MEMBRANE COMPONENT OF TRANSPORTER-RELATED"/>
    <property type="match status" value="1"/>
</dbReference>
<proteinExistence type="inferred from homology"/>
<protein>
    <recommendedName>
        <fullName evidence="12">ABC3 transporter permease protein domain-containing protein</fullName>
    </recommendedName>
</protein>
<feature type="domain" description="MacB-like periplasmic core" evidence="9">
    <location>
        <begin position="21"/>
        <end position="244"/>
    </location>
</feature>
<evidence type="ECO:0000256" key="6">
    <source>
        <dbReference type="ARBA" id="ARBA00038076"/>
    </source>
</evidence>
<feature type="transmembrane region" description="Helical" evidence="7">
    <location>
        <begin position="366"/>
        <end position="386"/>
    </location>
</feature>
<evidence type="ECO:0000256" key="3">
    <source>
        <dbReference type="ARBA" id="ARBA00022692"/>
    </source>
</evidence>
<keyword evidence="2" id="KW-1003">Cell membrane</keyword>
<evidence type="ECO:0000313" key="10">
    <source>
        <dbReference type="EMBL" id="OQX51290.1"/>
    </source>
</evidence>
<evidence type="ECO:0000313" key="11">
    <source>
        <dbReference type="Proteomes" id="UP000192520"/>
    </source>
</evidence>
<evidence type="ECO:0000259" key="9">
    <source>
        <dbReference type="Pfam" id="PF12704"/>
    </source>
</evidence>
<dbReference type="PANTHER" id="PTHR30572:SF4">
    <property type="entry name" value="ABC TRANSPORTER PERMEASE YTRF"/>
    <property type="match status" value="1"/>
</dbReference>
<accession>A0A1W9NZ51</accession>
<name>A0A1W9NZ51_UNCC3</name>
<gene>
    <name evidence="10" type="ORF">B5M47_01085</name>
</gene>
<dbReference type="InterPro" id="IPR003838">
    <property type="entry name" value="ABC3_permease_C"/>
</dbReference>
<comment type="similarity">
    <text evidence="6">Belongs to the ABC-4 integral membrane protein family.</text>
</comment>
<dbReference type="EMBL" id="MZGJ01000005">
    <property type="protein sequence ID" value="OQX51290.1"/>
    <property type="molecule type" value="Genomic_DNA"/>
</dbReference>
<sequence>MKISSLFIIAFKTLFGKKLRSLLTIGGVTVGIGAIVFLVSLGYGVENLIVERITGLDALRIIDVSTIKSKIVRLDRETLERLSSLQNVEAVEPLISSPGQISFGGSSTDVVVFASSQEYIEMSGIKASFGSVFDPGTDKLIVNAAVLRLVGVDEANYGQTVGQQAKLNVIINAEQQRSESVPNPEAKSIEKDLSIAGVISDNETPYVFVPRELLEKEGVLNYSQAKVKVKNKSDLELVRQKIESLGLSTTSASDTVQQIDQIFSLFRIILAALGSIALVVAALGMFNTLTVSLLERTREVGLMKALGAKKRDVFSLFLSEAMIISCIGGGLGVVFGFFLGEGANYILNYLAQSTGNEPVDIFHTPFFFVLIIILFSFVVGFITGMYPSRRASRLNPLDALRYE</sequence>